<proteinExistence type="predicted"/>
<reference evidence="1 2" key="1">
    <citation type="submission" date="2018-05" db="EMBL/GenBank/DDBJ databases">
        <title>Reference genomes for bee gut microbiota database.</title>
        <authorList>
            <person name="Ellegaard K.M."/>
        </authorList>
    </citation>
    <scope>NUCLEOTIDE SEQUENCE [LARGE SCALE GENOMIC DNA]</scope>
    <source>
        <strain evidence="1 2">ESL0184</strain>
    </source>
</reference>
<sequence length="146" mass="16758">MNNKDDNKMPKNLKRIAADDFLLIPLLYSYNVDEDSFRSANIIRYVKIYHPSEYEKTHTLFALKCNDRNLEPKIRLDEIMVIHPQNTGELGDYVLYNGPLGTLVGKMCTRKGVHGISFKDNASEWHPGRGEDLGIYGKVISVMREL</sequence>
<comment type="caution">
    <text evidence="1">The sequence shown here is derived from an EMBL/GenBank/DDBJ whole genome shotgun (WGS) entry which is preliminary data.</text>
</comment>
<dbReference type="EMBL" id="QGLG01000002">
    <property type="protein sequence ID" value="PXY84859.1"/>
    <property type="molecule type" value="Genomic_DNA"/>
</dbReference>
<evidence type="ECO:0000313" key="1">
    <source>
        <dbReference type="EMBL" id="PXY84859.1"/>
    </source>
</evidence>
<protein>
    <submittedName>
        <fullName evidence="1">Uncharacterized protein</fullName>
    </submittedName>
</protein>
<name>A0ABX5N423_9LACO</name>
<keyword evidence="2" id="KW-1185">Reference proteome</keyword>
<dbReference type="RefSeq" id="WP_110446337.1">
    <property type="nucleotide sequence ID" value="NZ_QGLG01000002.1"/>
</dbReference>
<accession>A0ABX5N423</accession>
<dbReference type="Gene3D" id="2.10.109.10">
    <property type="entry name" value="Umud Fragment, subunit A"/>
    <property type="match status" value="1"/>
</dbReference>
<gene>
    <name evidence="1" type="ORF">DK873_06865</name>
</gene>
<organism evidence="1 2">
    <name type="scientific">Lactobacillus melliventris</name>
    <dbReference type="NCBI Taxonomy" id="1218507"/>
    <lineage>
        <taxon>Bacteria</taxon>
        <taxon>Bacillati</taxon>
        <taxon>Bacillota</taxon>
        <taxon>Bacilli</taxon>
        <taxon>Lactobacillales</taxon>
        <taxon>Lactobacillaceae</taxon>
        <taxon>Lactobacillus</taxon>
    </lineage>
</organism>
<evidence type="ECO:0000313" key="2">
    <source>
        <dbReference type="Proteomes" id="UP000247698"/>
    </source>
</evidence>
<dbReference type="Proteomes" id="UP000247698">
    <property type="component" value="Unassembled WGS sequence"/>
</dbReference>